<dbReference type="Proteomes" id="UP001623041">
    <property type="component" value="Unassembled WGS sequence"/>
</dbReference>
<accession>A0ABW8RHQ7</accession>
<dbReference type="PANTHER" id="PTHR42796:SF4">
    <property type="entry name" value="FUMARYLACETOACETATE HYDROLASE DOMAIN-CONTAINING PROTEIN 2A"/>
    <property type="match status" value="1"/>
</dbReference>
<dbReference type="EMBL" id="JBJHQH010000012">
    <property type="protein sequence ID" value="MFK9093028.1"/>
    <property type="molecule type" value="Genomic_DNA"/>
</dbReference>
<dbReference type="RefSeq" id="WP_406581581.1">
    <property type="nucleotide sequence ID" value="NZ_JBJHQH010000012.1"/>
</dbReference>
<comment type="caution">
    <text evidence="5">The sequence shown here is derived from an EMBL/GenBank/DDBJ whole genome shotgun (WGS) entry which is preliminary data.</text>
</comment>
<comment type="similarity">
    <text evidence="1">Belongs to the FAH family.</text>
</comment>
<sequence>MKFVSYRSQSSTHLGVLTKDDQILNISSLQDLYKSRISLDVTLPNEMKQFIEQSETALPYVEALLNCYENDHGKNNLASCSISDAEVLAPIAQPEKIICVGLNYIDHCKETNMEPPSSPVIFSKYANAIIGDKAAIELPINSNQVDFEAELTIVIGKEAKCVSEAEAEDYIFGYTIMNDVSARDLQFADSQWSRGKSADTFAPIGPAIVTKDEVGDPHQLDISLTLNEKIMQQSNTSNLIFRIPTIVSFLSQSMTLKPGDLIATGTPPGVGMGRDPQVWLKGGDSLSITIENIGTLSNDVKKHNPNKKQDAKENALLPSK</sequence>
<gene>
    <name evidence="5" type="ORF">ACJEBI_16265</name>
</gene>
<dbReference type="InterPro" id="IPR011234">
    <property type="entry name" value="Fumarylacetoacetase-like_C"/>
</dbReference>
<evidence type="ECO:0000256" key="2">
    <source>
        <dbReference type="ARBA" id="ARBA00022723"/>
    </source>
</evidence>
<organism evidence="5 6">
    <name type="scientific">Bacillus salipaludis</name>
    <dbReference type="NCBI Taxonomy" id="2547811"/>
    <lineage>
        <taxon>Bacteria</taxon>
        <taxon>Bacillati</taxon>
        <taxon>Bacillota</taxon>
        <taxon>Bacilli</taxon>
        <taxon>Bacillales</taxon>
        <taxon>Bacillaceae</taxon>
        <taxon>Bacillus</taxon>
    </lineage>
</organism>
<reference evidence="5 6" key="1">
    <citation type="submission" date="2024-11" db="EMBL/GenBank/DDBJ databases">
        <authorList>
            <person name="Lucas J.A."/>
        </authorList>
    </citation>
    <scope>NUCLEOTIDE SEQUENCE [LARGE SCALE GENOMIC DNA]</scope>
    <source>
        <strain evidence="5 6">Z 5.4</strain>
    </source>
</reference>
<dbReference type="InterPro" id="IPR051121">
    <property type="entry name" value="FAH"/>
</dbReference>
<name>A0ABW8RHQ7_9BACI</name>
<feature type="region of interest" description="Disordered" evidence="3">
    <location>
        <begin position="297"/>
        <end position="320"/>
    </location>
</feature>
<evidence type="ECO:0000313" key="6">
    <source>
        <dbReference type="Proteomes" id="UP001623041"/>
    </source>
</evidence>
<feature type="compositionally biased region" description="Basic and acidic residues" evidence="3">
    <location>
        <begin position="299"/>
        <end position="313"/>
    </location>
</feature>
<keyword evidence="5" id="KW-0378">Hydrolase</keyword>
<evidence type="ECO:0000256" key="1">
    <source>
        <dbReference type="ARBA" id="ARBA00010211"/>
    </source>
</evidence>
<dbReference type="Pfam" id="PF01557">
    <property type="entry name" value="FAA_hydrolase"/>
    <property type="match status" value="1"/>
</dbReference>
<evidence type="ECO:0000313" key="5">
    <source>
        <dbReference type="EMBL" id="MFK9093028.1"/>
    </source>
</evidence>
<dbReference type="GO" id="GO:0016787">
    <property type="term" value="F:hydrolase activity"/>
    <property type="evidence" value="ECO:0007669"/>
    <property type="project" value="UniProtKB-KW"/>
</dbReference>
<feature type="domain" description="Fumarylacetoacetase-like C-terminal" evidence="4">
    <location>
        <begin position="96"/>
        <end position="300"/>
    </location>
</feature>
<protein>
    <submittedName>
        <fullName evidence="5">Fumarylacetoacetate hydrolase family protein</fullName>
    </submittedName>
</protein>
<keyword evidence="6" id="KW-1185">Reference proteome</keyword>
<keyword evidence="2" id="KW-0479">Metal-binding</keyword>
<dbReference type="PANTHER" id="PTHR42796">
    <property type="entry name" value="FUMARYLACETOACETATE HYDROLASE DOMAIN-CONTAINING PROTEIN 2A-RELATED"/>
    <property type="match status" value="1"/>
</dbReference>
<dbReference type="SUPFAM" id="SSF56529">
    <property type="entry name" value="FAH"/>
    <property type="match status" value="1"/>
</dbReference>
<evidence type="ECO:0000256" key="3">
    <source>
        <dbReference type="SAM" id="MobiDB-lite"/>
    </source>
</evidence>
<evidence type="ECO:0000259" key="4">
    <source>
        <dbReference type="Pfam" id="PF01557"/>
    </source>
</evidence>
<dbReference type="InterPro" id="IPR036663">
    <property type="entry name" value="Fumarylacetoacetase_C_sf"/>
</dbReference>
<proteinExistence type="inferred from homology"/>
<dbReference type="Gene3D" id="3.90.850.10">
    <property type="entry name" value="Fumarylacetoacetase-like, C-terminal domain"/>
    <property type="match status" value="1"/>
</dbReference>